<dbReference type="SUPFAM" id="SSF52402">
    <property type="entry name" value="Adenine nucleotide alpha hydrolases-like"/>
    <property type="match status" value="1"/>
</dbReference>
<evidence type="ECO:0000259" key="9">
    <source>
        <dbReference type="SMART" id="SM00977"/>
    </source>
</evidence>
<keyword evidence="3 8" id="KW-0436">Ligase</keyword>
<dbReference type="Proteomes" id="UP001144110">
    <property type="component" value="Unassembled WGS sequence"/>
</dbReference>
<comment type="domain">
    <text evidence="8">The N-terminal region contains the highly conserved SGGXDS motif, predicted to be a P-loop motif involved in ATP binding.</text>
</comment>
<evidence type="ECO:0000256" key="2">
    <source>
        <dbReference type="ARBA" id="ARBA00022490"/>
    </source>
</evidence>
<dbReference type="InterPro" id="IPR012795">
    <property type="entry name" value="tRNA_Ile_lys_synt_N"/>
</dbReference>
<comment type="catalytic activity">
    <reaction evidence="7 8">
        <text>cytidine(34) in tRNA(Ile2) + L-lysine + ATP = lysidine(34) in tRNA(Ile2) + AMP + diphosphate + H(+)</text>
        <dbReference type="Rhea" id="RHEA:43744"/>
        <dbReference type="Rhea" id="RHEA-COMP:10625"/>
        <dbReference type="Rhea" id="RHEA-COMP:10670"/>
        <dbReference type="ChEBI" id="CHEBI:15378"/>
        <dbReference type="ChEBI" id="CHEBI:30616"/>
        <dbReference type="ChEBI" id="CHEBI:32551"/>
        <dbReference type="ChEBI" id="CHEBI:33019"/>
        <dbReference type="ChEBI" id="CHEBI:82748"/>
        <dbReference type="ChEBI" id="CHEBI:83665"/>
        <dbReference type="ChEBI" id="CHEBI:456215"/>
        <dbReference type="EC" id="6.3.4.19"/>
    </reaction>
</comment>
<accession>A0AAE3TF08</accession>
<evidence type="ECO:0000256" key="5">
    <source>
        <dbReference type="ARBA" id="ARBA00022741"/>
    </source>
</evidence>
<dbReference type="Gene3D" id="3.40.50.620">
    <property type="entry name" value="HUPs"/>
    <property type="match status" value="1"/>
</dbReference>
<dbReference type="EMBL" id="JAPHEG010000005">
    <property type="protein sequence ID" value="MDF2954041.1"/>
    <property type="molecule type" value="Genomic_DNA"/>
</dbReference>
<dbReference type="Pfam" id="PF11734">
    <property type="entry name" value="TilS_C"/>
    <property type="match status" value="1"/>
</dbReference>
<dbReference type="Gene3D" id="1.20.59.20">
    <property type="match status" value="1"/>
</dbReference>
<dbReference type="InterPro" id="IPR012796">
    <property type="entry name" value="Lysidine-tRNA-synth_C"/>
</dbReference>
<dbReference type="InterPro" id="IPR014729">
    <property type="entry name" value="Rossmann-like_a/b/a_fold"/>
</dbReference>
<dbReference type="InterPro" id="IPR011063">
    <property type="entry name" value="TilS/TtcA_N"/>
</dbReference>
<dbReference type="Pfam" id="PF01171">
    <property type="entry name" value="ATP_bind_3"/>
    <property type="match status" value="1"/>
</dbReference>
<evidence type="ECO:0000256" key="4">
    <source>
        <dbReference type="ARBA" id="ARBA00022694"/>
    </source>
</evidence>
<keyword evidence="6 8" id="KW-0067">ATP-binding</keyword>
<sequence length="457" mass="54231">MLINKIKKYIETFQLFQKGDRILLGISGGIDSVTLLEIFYLLKNDYKLDLFVSHYDHKIRKESYKDALFVYQLCKEKNIPFFYTASSVPAYAKREGLSLEMAGRELRYRLWYNLAKKYDFQKIALAHHLDDLVEEIFMKLIRGTGKRGLAGIPIKREDLIIRPLLLITKEEIRKFALERSLIWREDETNKDLRFLRNKIRHILIPFLESNFNKKIKENVKKTALLIAEEEELIEELAKNKFKEIKFYLEGNLALKLHELKQIHPVLRKRIYFIAFKETNIPLFRIGYSHLESLENLITKKTKGPVYLPGNFLAYRGPGYVIFTKKLFSFPYFEIAVSRDGEYPLPNNQILKVFKSPFTKNFIKPPNSMVFSAEKLNFPFTVRRRKPGDKVYIPSIGHKKLKKFFWEKNIPFYLRENILLIEHEKKIVGIWNLYIHPEYEVTEKTKDVIILQLNQTFC</sequence>
<dbReference type="EC" id="6.3.4.19" evidence="8"/>
<organism evidence="10 11">
    <name type="scientific">Candidatus Thermodesulfobacterium syntrophicum</name>
    <dbReference type="NCBI Taxonomy" id="3060442"/>
    <lineage>
        <taxon>Bacteria</taxon>
        <taxon>Pseudomonadati</taxon>
        <taxon>Thermodesulfobacteriota</taxon>
        <taxon>Thermodesulfobacteria</taxon>
        <taxon>Thermodesulfobacteriales</taxon>
        <taxon>Thermodesulfobacteriaceae</taxon>
        <taxon>Thermodesulfobacterium</taxon>
    </lineage>
</organism>
<evidence type="ECO:0000313" key="11">
    <source>
        <dbReference type="Proteomes" id="UP001144110"/>
    </source>
</evidence>
<evidence type="ECO:0000256" key="1">
    <source>
        <dbReference type="ARBA" id="ARBA00004496"/>
    </source>
</evidence>
<comment type="caution">
    <text evidence="10">The sequence shown here is derived from an EMBL/GenBank/DDBJ whole genome shotgun (WGS) entry which is preliminary data.</text>
</comment>
<dbReference type="SUPFAM" id="SSF56037">
    <property type="entry name" value="PheT/TilS domain"/>
    <property type="match status" value="1"/>
</dbReference>
<protein>
    <recommendedName>
        <fullName evidence="8">tRNA(Ile)-lysidine synthase</fullName>
        <ecNumber evidence="8">6.3.4.19</ecNumber>
    </recommendedName>
    <alternativeName>
        <fullName evidence="8">tRNA(Ile)-2-lysyl-cytidine synthase</fullName>
    </alternativeName>
    <alternativeName>
        <fullName evidence="8">tRNA(Ile)-lysidine synthetase</fullName>
    </alternativeName>
</protein>
<dbReference type="GO" id="GO:0006400">
    <property type="term" value="P:tRNA modification"/>
    <property type="evidence" value="ECO:0007669"/>
    <property type="project" value="UniProtKB-UniRule"/>
</dbReference>
<comment type="function">
    <text evidence="8">Ligates lysine onto the cytidine present at position 34 of the AUA codon-specific tRNA(Ile) that contains the anticodon CAU, in an ATP-dependent manner. Cytidine is converted to lysidine, thus changing the amino acid specificity of the tRNA from methionine to isoleucine.</text>
</comment>
<dbReference type="AlphaFoldDB" id="A0AAE3TF08"/>
<dbReference type="NCBIfam" id="TIGR02432">
    <property type="entry name" value="lysidine_TilS_N"/>
    <property type="match status" value="1"/>
</dbReference>
<dbReference type="GO" id="GO:0005737">
    <property type="term" value="C:cytoplasm"/>
    <property type="evidence" value="ECO:0007669"/>
    <property type="project" value="UniProtKB-SubCell"/>
</dbReference>
<comment type="similarity">
    <text evidence="8">Belongs to the tRNA(Ile)-lysidine synthase family.</text>
</comment>
<keyword evidence="2 8" id="KW-0963">Cytoplasm</keyword>
<keyword evidence="4 8" id="KW-0819">tRNA processing</keyword>
<proteinExistence type="inferred from homology"/>
<dbReference type="GO" id="GO:0032267">
    <property type="term" value="F:tRNA(Ile)-lysidine synthase activity"/>
    <property type="evidence" value="ECO:0007669"/>
    <property type="project" value="UniProtKB-EC"/>
</dbReference>
<dbReference type="PANTHER" id="PTHR43033">
    <property type="entry name" value="TRNA(ILE)-LYSIDINE SYNTHASE-RELATED"/>
    <property type="match status" value="1"/>
</dbReference>
<dbReference type="SUPFAM" id="SSF82829">
    <property type="entry name" value="MesJ substrate recognition domain-like"/>
    <property type="match status" value="1"/>
</dbReference>
<dbReference type="PANTHER" id="PTHR43033:SF1">
    <property type="entry name" value="TRNA(ILE)-LYSIDINE SYNTHASE-RELATED"/>
    <property type="match status" value="1"/>
</dbReference>
<dbReference type="HAMAP" id="MF_01161">
    <property type="entry name" value="tRNA_Ile_lys_synt"/>
    <property type="match status" value="1"/>
</dbReference>
<evidence type="ECO:0000256" key="8">
    <source>
        <dbReference type="HAMAP-Rule" id="MF_01161"/>
    </source>
</evidence>
<dbReference type="GO" id="GO:0005524">
    <property type="term" value="F:ATP binding"/>
    <property type="evidence" value="ECO:0007669"/>
    <property type="project" value="UniProtKB-UniRule"/>
</dbReference>
<feature type="binding site" evidence="8">
    <location>
        <begin position="27"/>
        <end position="32"/>
    </location>
    <ligand>
        <name>ATP</name>
        <dbReference type="ChEBI" id="CHEBI:30616"/>
    </ligand>
</feature>
<name>A0AAE3TF08_9BACT</name>
<evidence type="ECO:0000256" key="7">
    <source>
        <dbReference type="ARBA" id="ARBA00048539"/>
    </source>
</evidence>
<feature type="domain" description="Lysidine-tRNA(Ile) synthetase C-terminal" evidence="9">
    <location>
        <begin position="379"/>
        <end position="450"/>
    </location>
</feature>
<evidence type="ECO:0000256" key="6">
    <source>
        <dbReference type="ARBA" id="ARBA00022840"/>
    </source>
</evidence>
<gene>
    <name evidence="8" type="primary">tilS</name>
    <name evidence="10" type="ORF">OD816_001286</name>
</gene>
<dbReference type="SMART" id="SM00977">
    <property type="entry name" value="TilS_C"/>
    <property type="match status" value="1"/>
</dbReference>
<comment type="subcellular location">
    <subcellularLocation>
        <location evidence="1 8">Cytoplasm</location>
    </subcellularLocation>
</comment>
<dbReference type="NCBIfam" id="TIGR02433">
    <property type="entry name" value="lysidine_TilS_C"/>
    <property type="match status" value="1"/>
</dbReference>
<dbReference type="CDD" id="cd01992">
    <property type="entry name" value="TilS_N"/>
    <property type="match status" value="1"/>
</dbReference>
<dbReference type="InterPro" id="IPR012094">
    <property type="entry name" value="tRNA_Ile_lys_synt"/>
</dbReference>
<evidence type="ECO:0000256" key="3">
    <source>
        <dbReference type="ARBA" id="ARBA00022598"/>
    </source>
</evidence>
<evidence type="ECO:0000313" key="10">
    <source>
        <dbReference type="EMBL" id="MDF2954041.1"/>
    </source>
</evidence>
<keyword evidence="5 8" id="KW-0547">Nucleotide-binding</keyword>
<reference evidence="10" key="1">
    <citation type="submission" date="2022-11" db="EMBL/GenBank/DDBJ databases">
        <title>Candidatus Alkanophaga archaea from heated hydrothermal vent sediment oxidize petroleum alkanes.</title>
        <authorList>
            <person name="Zehnle H."/>
            <person name="Laso-Perez R."/>
            <person name="Lipp J."/>
            <person name="Teske A."/>
            <person name="Wegener G."/>
        </authorList>
    </citation>
    <scope>NUCLEOTIDE SEQUENCE</scope>
    <source>
        <strain evidence="10">MCA70</strain>
    </source>
</reference>